<dbReference type="Gene3D" id="1.10.10.10">
    <property type="entry name" value="Winged helix-like DNA-binding domain superfamily/Winged helix DNA-binding domain"/>
    <property type="match status" value="1"/>
</dbReference>
<reference evidence="5 6" key="1">
    <citation type="submission" date="2019-11" db="EMBL/GenBank/DDBJ databases">
        <title>Paenibacillus monticola sp. nov., a novel PGPR strain isolated from mountain sample in China.</title>
        <authorList>
            <person name="Zhao Q."/>
            <person name="Li H.-P."/>
            <person name="Zhang J.-L."/>
        </authorList>
    </citation>
    <scope>NUCLEOTIDE SEQUENCE [LARGE SCALE GENOMIC DNA]</scope>
    <source>
        <strain evidence="5 6">LC-T2</strain>
    </source>
</reference>
<comment type="caution">
    <text evidence="5">The sequence shown here is derived from an EMBL/GenBank/DDBJ whole genome shotgun (WGS) entry which is preliminary data.</text>
</comment>
<dbReference type="InterPro" id="IPR000835">
    <property type="entry name" value="HTH_MarR-typ"/>
</dbReference>
<sequence>MLLMIKEFSNVLHELNSKIIKFVDEQLNTTGLVRTHFGILHELADGKERSMSDLSKILHVTKPNITVLIDKLVKLDYVERVNSSNDRRVSLIRLTDAGQRLINKTAETLINSSSEILKTLDDEDRELIKQTTQAMKKLLTKFNNT</sequence>
<evidence type="ECO:0000256" key="1">
    <source>
        <dbReference type="ARBA" id="ARBA00023015"/>
    </source>
</evidence>
<dbReference type="GO" id="GO:0003677">
    <property type="term" value="F:DNA binding"/>
    <property type="evidence" value="ECO:0007669"/>
    <property type="project" value="UniProtKB-KW"/>
</dbReference>
<evidence type="ECO:0000259" key="4">
    <source>
        <dbReference type="PROSITE" id="PS50995"/>
    </source>
</evidence>
<dbReference type="InterPro" id="IPR036390">
    <property type="entry name" value="WH_DNA-bd_sf"/>
</dbReference>
<evidence type="ECO:0000313" key="6">
    <source>
        <dbReference type="Proteomes" id="UP000463051"/>
    </source>
</evidence>
<dbReference type="PROSITE" id="PS50995">
    <property type="entry name" value="HTH_MARR_2"/>
    <property type="match status" value="1"/>
</dbReference>
<dbReference type="EMBL" id="WJXB01000004">
    <property type="protein sequence ID" value="MRN53941.1"/>
    <property type="molecule type" value="Genomic_DNA"/>
</dbReference>
<keyword evidence="2" id="KW-0238">DNA-binding</keyword>
<dbReference type="SMART" id="SM00347">
    <property type="entry name" value="HTH_MARR"/>
    <property type="match status" value="1"/>
</dbReference>
<protein>
    <submittedName>
        <fullName evidence="5">MarR family transcriptional regulator</fullName>
    </submittedName>
</protein>
<evidence type="ECO:0000313" key="5">
    <source>
        <dbReference type="EMBL" id="MRN53941.1"/>
    </source>
</evidence>
<dbReference type="SUPFAM" id="SSF46785">
    <property type="entry name" value="Winged helix' DNA-binding domain"/>
    <property type="match status" value="1"/>
</dbReference>
<dbReference type="PANTHER" id="PTHR42756">
    <property type="entry name" value="TRANSCRIPTIONAL REGULATOR, MARR"/>
    <property type="match status" value="1"/>
</dbReference>
<dbReference type="GO" id="GO:0003700">
    <property type="term" value="F:DNA-binding transcription factor activity"/>
    <property type="evidence" value="ECO:0007669"/>
    <property type="project" value="InterPro"/>
</dbReference>
<feature type="domain" description="HTH marR-type" evidence="4">
    <location>
        <begin position="1"/>
        <end position="137"/>
    </location>
</feature>
<dbReference type="PRINTS" id="PR00598">
    <property type="entry name" value="HTHMARR"/>
</dbReference>
<evidence type="ECO:0000256" key="3">
    <source>
        <dbReference type="ARBA" id="ARBA00023163"/>
    </source>
</evidence>
<dbReference type="PANTHER" id="PTHR42756:SF1">
    <property type="entry name" value="TRANSCRIPTIONAL REPRESSOR OF EMRAB OPERON"/>
    <property type="match status" value="1"/>
</dbReference>
<dbReference type="AlphaFoldDB" id="A0A7X2H5H8"/>
<keyword evidence="1" id="KW-0805">Transcription regulation</keyword>
<gene>
    <name evidence="5" type="ORF">GJB61_13205</name>
</gene>
<name>A0A7X2H5H8_9BACL</name>
<accession>A0A7X2H5H8</accession>
<keyword evidence="3" id="KW-0804">Transcription</keyword>
<evidence type="ECO:0000256" key="2">
    <source>
        <dbReference type="ARBA" id="ARBA00023125"/>
    </source>
</evidence>
<proteinExistence type="predicted"/>
<dbReference type="InterPro" id="IPR036388">
    <property type="entry name" value="WH-like_DNA-bd_sf"/>
</dbReference>
<keyword evidence="6" id="KW-1185">Reference proteome</keyword>
<organism evidence="5 6">
    <name type="scientific">Paenibacillus monticola</name>
    <dbReference type="NCBI Taxonomy" id="2666075"/>
    <lineage>
        <taxon>Bacteria</taxon>
        <taxon>Bacillati</taxon>
        <taxon>Bacillota</taxon>
        <taxon>Bacilli</taxon>
        <taxon>Bacillales</taxon>
        <taxon>Paenibacillaceae</taxon>
        <taxon>Paenibacillus</taxon>
    </lineage>
</organism>
<dbReference type="Pfam" id="PF12802">
    <property type="entry name" value="MarR_2"/>
    <property type="match status" value="1"/>
</dbReference>
<dbReference type="Proteomes" id="UP000463051">
    <property type="component" value="Unassembled WGS sequence"/>
</dbReference>